<dbReference type="PANTHER" id="PTHR32285:SF48">
    <property type="entry name" value="PROTEIN TRICHOME BIREFRINGENCE-LIKE 19"/>
    <property type="match status" value="1"/>
</dbReference>
<dbReference type="AlphaFoldDB" id="A0A397G614"/>
<comment type="caution">
    <text evidence="3">The sequence shown here is derived from an EMBL/GenBank/DDBJ whole genome shotgun (WGS) entry which is preliminary data.</text>
</comment>
<sequence>MGATNIQGIARLVFILCVIFLSIYFILPPSAEESLHIEKTLKEKIIKQSLQKEQQAQQAREALDKKLDKLLVDKRTRADKDAIETTKRVIKEKLKFDFTNIIPGSNSFGKINKNGNNNNAKRLKEFKRKLECMTSKGRWEIDHTPRPIIKHKQDPLYGKCDRRLENQNNNNNNNYYNYSMEHEWQFARESVKYVWRTPEECSIPKFNIEKACSIIYGKKFLLVGDILLFQLHELLLDYFKDGPVQCYGEIACKEHILCKIENNEEGNVKQKQPPKMKFIRNDLISNRKNVPIDDIKFVDVKNLELPWISYAYKFNVLIFNKGHHWQDDETFRNSLIEVMNSIRTKFPNTLIIYKSTTLGHLNCESAKKPLSSPPNATELEALPYHWGEIHRQNLIAKEITEAVGGVFIDLENVMITRIDDHIGGQDCLRWCIPGPADIWLDFLFYVMNELK</sequence>
<dbReference type="OrthoDB" id="630188at2759"/>
<dbReference type="EMBL" id="PQFF01000557">
    <property type="protein sequence ID" value="RHZ45048.1"/>
    <property type="molecule type" value="Genomic_DNA"/>
</dbReference>
<proteinExistence type="predicted"/>
<dbReference type="Proteomes" id="UP000266861">
    <property type="component" value="Unassembled WGS sequence"/>
</dbReference>
<dbReference type="STRING" id="1348612.A0A397G614"/>
<evidence type="ECO:0000313" key="4">
    <source>
        <dbReference type="Proteomes" id="UP000266861"/>
    </source>
</evidence>
<evidence type="ECO:0000256" key="2">
    <source>
        <dbReference type="SAM" id="Phobius"/>
    </source>
</evidence>
<feature type="coiled-coil region" evidence="1">
    <location>
        <begin position="46"/>
        <end position="73"/>
    </location>
</feature>
<dbReference type="PANTHER" id="PTHR32285">
    <property type="entry name" value="PROTEIN TRICHOME BIREFRINGENCE-LIKE 9-RELATED"/>
    <property type="match status" value="1"/>
</dbReference>
<protein>
    <submittedName>
        <fullName evidence="3">Uncharacterized protein</fullName>
    </submittedName>
</protein>
<evidence type="ECO:0000256" key="1">
    <source>
        <dbReference type="SAM" id="Coils"/>
    </source>
</evidence>
<feature type="transmembrane region" description="Helical" evidence="2">
    <location>
        <begin position="9"/>
        <end position="27"/>
    </location>
</feature>
<evidence type="ECO:0000313" key="3">
    <source>
        <dbReference type="EMBL" id="RHZ45048.1"/>
    </source>
</evidence>
<reference evidence="3 4" key="1">
    <citation type="submission" date="2018-08" db="EMBL/GenBank/DDBJ databases">
        <title>Genome and evolution of the arbuscular mycorrhizal fungus Diversispora epigaea (formerly Glomus versiforme) and its bacterial endosymbionts.</title>
        <authorList>
            <person name="Sun X."/>
            <person name="Fei Z."/>
            <person name="Harrison M."/>
        </authorList>
    </citation>
    <scope>NUCLEOTIDE SEQUENCE [LARGE SCALE GENOMIC DNA]</scope>
    <source>
        <strain evidence="3 4">IT104</strain>
    </source>
</reference>
<keyword evidence="2" id="KW-0812">Transmembrane</keyword>
<dbReference type="GO" id="GO:0016413">
    <property type="term" value="F:O-acetyltransferase activity"/>
    <property type="evidence" value="ECO:0007669"/>
    <property type="project" value="InterPro"/>
</dbReference>
<dbReference type="InterPro" id="IPR029962">
    <property type="entry name" value="TBL"/>
</dbReference>
<gene>
    <name evidence="3" type="ORF">Glove_692g4</name>
</gene>
<keyword evidence="2" id="KW-1133">Transmembrane helix</keyword>
<keyword evidence="4" id="KW-1185">Reference proteome</keyword>
<organism evidence="3 4">
    <name type="scientific">Diversispora epigaea</name>
    <dbReference type="NCBI Taxonomy" id="1348612"/>
    <lineage>
        <taxon>Eukaryota</taxon>
        <taxon>Fungi</taxon>
        <taxon>Fungi incertae sedis</taxon>
        <taxon>Mucoromycota</taxon>
        <taxon>Glomeromycotina</taxon>
        <taxon>Glomeromycetes</taxon>
        <taxon>Diversisporales</taxon>
        <taxon>Diversisporaceae</taxon>
        <taxon>Diversispora</taxon>
    </lineage>
</organism>
<keyword evidence="2" id="KW-0472">Membrane</keyword>
<name>A0A397G614_9GLOM</name>
<keyword evidence="1" id="KW-0175">Coiled coil</keyword>
<accession>A0A397G614</accession>